<accession>A0A845SNW6</accession>
<dbReference type="Gene3D" id="3.60.21.10">
    <property type="match status" value="1"/>
</dbReference>
<protein>
    <submittedName>
        <fullName evidence="3">Metallophosphoesterase</fullName>
    </submittedName>
</protein>
<gene>
    <name evidence="3" type="ORF">GRH90_16140</name>
</gene>
<dbReference type="InterPro" id="IPR027417">
    <property type="entry name" value="P-loop_NTPase"/>
</dbReference>
<name>A0A845SNW6_9GAMM</name>
<reference evidence="3 4" key="2">
    <citation type="submission" date="2020-02" db="EMBL/GenBank/DDBJ databases">
        <title>The new genus of Enterobacteriales.</title>
        <authorList>
            <person name="Kim I.S."/>
        </authorList>
    </citation>
    <scope>NUCLEOTIDE SEQUENCE [LARGE SCALE GENOMIC DNA]</scope>
    <source>
        <strain evidence="3 4">SAP-6</strain>
    </source>
</reference>
<organism evidence="3 4">
    <name type="scientific">Acerihabitans arboris</name>
    <dbReference type="NCBI Taxonomy" id="2691583"/>
    <lineage>
        <taxon>Bacteria</taxon>
        <taxon>Pseudomonadati</taxon>
        <taxon>Pseudomonadota</taxon>
        <taxon>Gammaproteobacteria</taxon>
        <taxon>Enterobacterales</taxon>
        <taxon>Pectobacteriaceae</taxon>
        <taxon>Acerihabitans</taxon>
    </lineage>
</organism>
<keyword evidence="4" id="KW-1185">Reference proteome</keyword>
<feature type="domain" description="STAND NTPase 4 small alpha/beta" evidence="2">
    <location>
        <begin position="618"/>
        <end position="672"/>
    </location>
</feature>
<reference evidence="3 4" key="1">
    <citation type="submission" date="2019-12" db="EMBL/GenBank/DDBJ databases">
        <authorList>
            <person name="Lee S.D."/>
        </authorList>
    </citation>
    <scope>NUCLEOTIDE SEQUENCE [LARGE SCALE GENOMIC DNA]</scope>
    <source>
        <strain evidence="3 4">SAP-6</strain>
    </source>
</reference>
<dbReference type="InterPro" id="IPR057123">
    <property type="entry name" value="STAND_NTPase4_dom"/>
</dbReference>
<dbReference type="AlphaFoldDB" id="A0A845SNW6"/>
<sequence length="1023" mass="117763">MNKTLFVNLSDIHIKNTSKNNVLEKLNVFVFTLKSLKEMGGFEKIILLVSGDLAFSGSKEEYDLLVPIFEELATCYDLIMCPGNHDHNFSSYKSSVTRNTLIKIDPELQDEESIDIITKGMKDYFEFESNFETLKVINSTPLSKQFEIKSGEGMYLISTLNTAWCSQIHEHGGDICFPQKFIPKTNKKTNGILFFHHPLSWFSPDNQKAIRNIIREEYAIILTGHEHLKDEFTVKGESNSCLMIETMPFDDPSIVDNGFITFHIESNDIILTSYKWSASRFLEDKIIRKSDILKASSISNSYVTVNHDFNISLHDIGVSYIHPDKEVISLEDVFVYPNLKSLDADDKFDLKKISSENLLDNDKSKIVLIGDEYCGKSTLLKKIFIDSIEKNKLPLLIDGGSIRNGGTEYDKIIARHVAKQYIDMTNIEFISSSVEKVLLLDGFDYIKGDRKSIEIFLERSSNIFKKIIITVSDTFDFSGSEFLGDGYFDKTYFKYEISKLGHRLRYELVNKWNQLKEECQNEKGSLVFKNNHAVKTISQVIGRNYVPSTPFFLLTLLQSMENGNALEVSANTYGYYYEYLITQSLGNASVKKEELDEFFNYVKELSNYFFKNNLKEDSNNNLWDFNANFCEDYGVKIDFQTRCGLLVRAKILEKKDNDYFRFKYPYVYYFFIAKYLSDTITHISTISTVDNLIATLGKRRSMSILMFLTHHSRDESILDKVIAQARTLFSETAPTKLELDTNLINKIVDQLSELPVIYENQNKIDLRRKVESQIDEFEENDHHSLDTVLDEDDDFSNSDEKNRDNYALETSDFMKSMNLTFKSLEILGQLSRNYYGSLKVIQKKKLLDQAIKAPLRSLGYFFTLIEDNTEATLDMVEKRIIEKYQDKMDVTTSSDVRESAKRFLFELTLSISFFFITKISSSIGSIHLQQVISEVCDEIGSNSGKLIKLATLLEMGNAVSIDELRRFINGMERNHLSDRLLKSIVLNYLYMFERSDTETQQICSISGINYGSVSKQIGFHKLK</sequence>
<dbReference type="Proteomes" id="UP000461443">
    <property type="component" value="Unassembled WGS sequence"/>
</dbReference>
<dbReference type="SUPFAM" id="SSF56300">
    <property type="entry name" value="Metallo-dependent phosphatases"/>
    <property type="match status" value="1"/>
</dbReference>
<dbReference type="RefSeq" id="WP_162366986.1">
    <property type="nucleotide sequence ID" value="NZ_WUBS01000011.1"/>
</dbReference>
<feature type="domain" description="Calcineurin-like phosphoesterase" evidence="1">
    <location>
        <begin position="7"/>
        <end position="227"/>
    </location>
</feature>
<dbReference type="EMBL" id="WUBS01000011">
    <property type="protein sequence ID" value="NDL64271.1"/>
    <property type="molecule type" value="Genomic_DNA"/>
</dbReference>
<evidence type="ECO:0000259" key="2">
    <source>
        <dbReference type="Pfam" id="PF24406"/>
    </source>
</evidence>
<evidence type="ECO:0000313" key="3">
    <source>
        <dbReference type="EMBL" id="NDL64271.1"/>
    </source>
</evidence>
<evidence type="ECO:0000313" key="4">
    <source>
        <dbReference type="Proteomes" id="UP000461443"/>
    </source>
</evidence>
<proteinExistence type="predicted"/>
<dbReference type="Gene3D" id="3.40.50.300">
    <property type="entry name" value="P-loop containing nucleotide triphosphate hydrolases"/>
    <property type="match status" value="1"/>
</dbReference>
<comment type="caution">
    <text evidence="3">The sequence shown here is derived from an EMBL/GenBank/DDBJ whole genome shotgun (WGS) entry which is preliminary data.</text>
</comment>
<evidence type="ECO:0000259" key="1">
    <source>
        <dbReference type="Pfam" id="PF00149"/>
    </source>
</evidence>
<dbReference type="Pfam" id="PF24406">
    <property type="entry name" value="nSTAND_NTPase4"/>
    <property type="match status" value="1"/>
</dbReference>
<dbReference type="Pfam" id="PF00149">
    <property type="entry name" value="Metallophos"/>
    <property type="match status" value="1"/>
</dbReference>
<dbReference type="InterPro" id="IPR004843">
    <property type="entry name" value="Calcineurin-like_PHP"/>
</dbReference>
<dbReference type="GO" id="GO:0016787">
    <property type="term" value="F:hydrolase activity"/>
    <property type="evidence" value="ECO:0007669"/>
    <property type="project" value="InterPro"/>
</dbReference>
<dbReference type="InterPro" id="IPR029052">
    <property type="entry name" value="Metallo-depent_PP-like"/>
</dbReference>
<dbReference type="SUPFAM" id="SSF52540">
    <property type="entry name" value="P-loop containing nucleoside triphosphate hydrolases"/>
    <property type="match status" value="1"/>
</dbReference>